<reference evidence="1" key="1">
    <citation type="submission" date="2014-09" db="EMBL/GenBank/DDBJ databases">
        <authorList>
            <person name="Magalhaes I.L.F."/>
            <person name="Oliveira U."/>
            <person name="Santos F.R."/>
            <person name="Vidigal T.H.D.A."/>
            <person name="Brescovit A.D."/>
            <person name="Santos A.J."/>
        </authorList>
    </citation>
    <scope>NUCLEOTIDE SEQUENCE</scope>
    <source>
        <tissue evidence="1">Shoot tissue taken approximately 20 cm above the soil surface</tissue>
    </source>
</reference>
<dbReference type="AlphaFoldDB" id="A0A0A8ZNN1"/>
<accession>A0A0A8ZNN1</accession>
<evidence type="ECO:0000313" key="1">
    <source>
        <dbReference type="EMBL" id="JAD36447.1"/>
    </source>
</evidence>
<dbReference type="EMBL" id="GBRH01261448">
    <property type="protein sequence ID" value="JAD36447.1"/>
    <property type="molecule type" value="Transcribed_RNA"/>
</dbReference>
<reference evidence="1" key="2">
    <citation type="journal article" date="2015" name="Data Brief">
        <title>Shoot transcriptome of the giant reed, Arundo donax.</title>
        <authorList>
            <person name="Barrero R.A."/>
            <person name="Guerrero F.D."/>
            <person name="Moolhuijzen P."/>
            <person name="Goolsby J.A."/>
            <person name="Tidwell J."/>
            <person name="Bellgard S.E."/>
            <person name="Bellgard M.I."/>
        </authorList>
    </citation>
    <scope>NUCLEOTIDE SEQUENCE</scope>
    <source>
        <tissue evidence="1">Shoot tissue taken approximately 20 cm above the soil surface</tissue>
    </source>
</reference>
<sequence>MQHHLPGTYICQLCNSFVCPFAICSQFYSHVLIKLVIPCMQ</sequence>
<proteinExistence type="predicted"/>
<name>A0A0A8ZNN1_ARUDO</name>
<protein>
    <submittedName>
        <fullName evidence="1">Uncharacterized protein</fullName>
    </submittedName>
</protein>
<organism evidence="1">
    <name type="scientific">Arundo donax</name>
    <name type="common">Giant reed</name>
    <name type="synonym">Donax arundinaceus</name>
    <dbReference type="NCBI Taxonomy" id="35708"/>
    <lineage>
        <taxon>Eukaryota</taxon>
        <taxon>Viridiplantae</taxon>
        <taxon>Streptophyta</taxon>
        <taxon>Embryophyta</taxon>
        <taxon>Tracheophyta</taxon>
        <taxon>Spermatophyta</taxon>
        <taxon>Magnoliopsida</taxon>
        <taxon>Liliopsida</taxon>
        <taxon>Poales</taxon>
        <taxon>Poaceae</taxon>
        <taxon>PACMAD clade</taxon>
        <taxon>Arundinoideae</taxon>
        <taxon>Arundineae</taxon>
        <taxon>Arundo</taxon>
    </lineage>
</organism>